<keyword evidence="1" id="KW-0472">Membrane</keyword>
<feature type="transmembrane region" description="Helical" evidence="1">
    <location>
        <begin position="12"/>
        <end position="34"/>
    </location>
</feature>
<accession>A0A2J9KNA1</accession>
<sequence>MVLVDSGMTLEFILRKIFVLPIILAAALTLVGCVNGSVEMKLTAGDGKRQIELAYPYIYEKGINYDGDLSAREVMKCLGNVRMYWSSKPSEFNSFLYGSPLWDSTIPQIKSQAWFNEIKQKVKAKDQKAIDELNDTLAQLIQVYQPDKVGFEIHQDVSSNFGLSLAGKPAENKMSWDQVVSKLGLNNEPGVAKMANLLTKTGKKIRIKYVKNSLEQICLAYRNIQIDLAGTNFLLRDFHSIDYDQEKNMLNFRLRSDIKEPYDGYVLTPPEFISKLNPPELNVQALIKKKYSQLIYYSEF</sequence>
<keyword evidence="1" id="KW-1133">Transmembrane helix</keyword>
<dbReference type="Proteomes" id="UP000582487">
    <property type="component" value="Unassembled WGS sequence"/>
</dbReference>
<gene>
    <name evidence="2" type="ORF">HHJ74_07820</name>
</gene>
<proteinExistence type="predicted"/>
<name>A0A2J9KNA1_9ACTO</name>
<protein>
    <submittedName>
        <fullName evidence="2">Adhesin</fullName>
    </submittedName>
</protein>
<reference evidence="2 3" key="1">
    <citation type="submission" date="2020-04" db="EMBL/GenBank/DDBJ databases">
        <title>Antimicrobial susceptibility and clonality of vaginal-derived multi-drug resistant Mobiluncus isolates in China.</title>
        <authorList>
            <person name="Zhang X."/>
        </authorList>
    </citation>
    <scope>NUCLEOTIDE SEQUENCE [LARGE SCALE GENOMIC DNA]</scope>
    <source>
        <strain evidence="2 3">7</strain>
    </source>
</reference>
<comment type="caution">
    <text evidence="2">The sequence shown here is derived from an EMBL/GenBank/DDBJ whole genome shotgun (WGS) entry which is preliminary data.</text>
</comment>
<keyword evidence="1" id="KW-0812">Transmembrane</keyword>
<dbReference type="EMBL" id="JABCUV010000008">
    <property type="protein sequence ID" value="NMW93600.1"/>
    <property type="molecule type" value="Genomic_DNA"/>
</dbReference>
<evidence type="ECO:0000256" key="1">
    <source>
        <dbReference type="SAM" id="Phobius"/>
    </source>
</evidence>
<evidence type="ECO:0000313" key="2">
    <source>
        <dbReference type="EMBL" id="NMW93600.1"/>
    </source>
</evidence>
<dbReference type="RefSeq" id="WP_004013557.1">
    <property type="nucleotide sequence ID" value="NZ_CAMXYF010000015.1"/>
</dbReference>
<organism evidence="2 3">
    <name type="scientific">Mobiluncus mulieris</name>
    <dbReference type="NCBI Taxonomy" id="2052"/>
    <lineage>
        <taxon>Bacteria</taxon>
        <taxon>Bacillati</taxon>
        <taxon>Actinomycetota</taxon>
        <taxon>Actinomycetes</taxon>
        <taxon>Actinomycetales</taxon>
        <taxon>Actinomycetaceae</taxon>
        <taxon>Mobiluncus</taxon>
    </lineage>
</organism>
<evidence type="ECO:0000313" key="3">
    <source>
        <dbReference type="Proteomes" id="UP000582487"/>
    </source>
</evidence>
<dbReference type="AlphaFoldDB" id="A0A2J9KNA1"/>